<comment type="caution">
    <text evidence="1">The sequence shown here is derived from an EMBL/GenBank/DDBJ whole genome shotgun (WGS) entry which is preliminary data.</text>
</comment>
<protein>
    <submittedName>
        <fullName evidence="1">Uncharacterized protein</fullName>
    </submittedName>
</protein>
<evidence type="ECO:0000313" key="2">
    <source>
        <dbReference type="Proteomes" id="UP000233469"/>
    </source>
</evidence>
<gene>
    <name evidence="1" type="ORF">RhiirC2_785958</name>
</gene>
<dbReference type="AlphaFoldDB" id="A0A2N1MVA2"/>
<reference evidence="1 2" key="2">
    <citation type="submission" date="2017-10" db="EMBL/GenBank/DDBJ databases">
        <title>Extensive intraspecific genome diversity in a model arbuscular mycorrhizal fungus.</title>
        <authorList>
            <person name="Chen E.C.H."/>
            <person name="Morin E."/>
            <person name="Baudet D."/>
            <person name="Noel J."/>
            <person name="Ndikumana S."/>
            <person name="Charron P."/>
            <person name="St-Onge C."/>
            <person name="Giorgi J."/>
            <person name="Grigoriev I.V."/>
            <person name="Roux C."/>
            <person name="Martin F.M."/>
            <person name="Corradi N."/>
        </authorList>
    </citation>
    <scope>NUCLEOTIDE SEQUENCE [LARGE SCALE GENOMIC DNA]</scope>
    <source>
        <strain evidence="1 2">C2</strain>
    </source>
</reference>
<dbReference type="VEuPathDB" id="FungiDB:RhiirA1_476404"/>
<name>A0A2N1MVA2_9GLOM</name>
<proteinExistence type="predicted"/>
<accession>A0A2N1MVA2</accession>
<sequence length="137" mass="15774">MEYSITDYDYLIKELELMMNYDDHAPNSYSNDAGWDNCYQDFNDNNSFFSPVQADSIPSIMPDASFSAFNPNSILSSSRHAFLPNRIDFGIFLNDPSRLCQEISFVSNTHKNLSNQLDFILKKLDFFSFPNPPFPSK</sequence>
<reference evidence="1 2" key="1">
    <citation type="submission" date="2016-04" db="EMBL/GenBank/DDBJ databases">
        <title>Genome analyses suggest a sexual origin of heterokaryosis in a supposedly ancient asexual fungus.</title>
        <authorList>
            <person name="Ropars J."/>
            <person name="Sedzielewska K."/>
            <person name="Noel J."/>
            <person name="Charron P."/>
            <person name="Farinelli L."/>
            <person name="Marton T."/>
            <person name="Kruger M."/>
            <person name="Pelin A."/>
            <person name="Brachmann A."/>
            <person name="Corradi N."/>
        </authorList>
    </citation>
    <scope>NUCLEOTIDE SEQUENCE [LARGE SCALE GENOMIC DNA]</scope>
    <source>
        <strain evidence="1 2">C2</strain>
    </source>
</reference>
<dbReference type="Proteomes" id="UP000233469">
    <property type="component" value="Unassembled WGS sequence"/>
</dbReference>
<organism evidence="1 2">
    <name type="scientific">Rhizophagus irregularis</name>
    <dbReference type="NCBI Taxonomy" id="588596"/>
    <lineage>
        <taxon>Eukaryota</taxon>
        <taxon>Fungi</taxon>
        <taxon>Fungi incertae sedis</taxon>
        <taxon>Mucoromycota</taxon>
        <taxon>Glomeromycotina</taxon>
        <taxon>Glomeromycetes</taxon>
        <taxon>Glomerales</taxon>
        <taxon>Glomeraceae</taxon>
        <taxon>Rhizophagus</taxon>
    </lineage>
</organism>
<evidence type="ECO:0000313" key="1">
    <source>
        <dbReference type="EMBL" id="PKK65571.1"/>
    </source>
</evidence>
<dbReference type="VEuPathDB" id="FungiDB:FUN_019117"/>
<dbReference type="EMBL" id="LLXL01001239">
    <property type="protein sequence ID" value="PKK65571.1"/>
    <property type="molecule type" value="Genomic_DNA"/>
</dbReference>